<reference evidence="2" key="1">
    <citation type="submission" date="2021-01" db="EMBL/GenBank/DDBJ databases">
        <title>Modified the classification status of verrucomicrobia.</title>
        <authorList>
            <person name="Feng X."/>
        </authorList>
    </citation>
    <scope>NUCLEOTIDE SEQUENCE</scope>
    <source>
        <strain evidence="2">JCM 18052</strain>
    </source>
</reference>
<evidence type="ECO:0000256" key="1">
    <source>
        <dbReference type="SAM" id="Phobius"/>
    </source>
</evidence>
<sequence>MFREFLISSKFPPVRANRVILGTYLGFLVFRDRLGVLFNLAVEPVVTLASPLTGTIISARPMVSEETIYLTPAGTLAALTFTLPSAANARIGQKRRLITSQIITALTVNVDGSGVTAGAALTAAAVNTTYEWQYVQVTGTVATWLRLP</sequence>
<keyword evidence="3" id="KW-1185">Reference proteome</keyword>
<feature type="transmembrane region" description="Helical" evidence="1">
    <location>
        <begin position="68"/>
        <end position="87"/>
    </location>
</feature>
<comment type="caution">
    <text evidence="2">The sequence shown here is derived from an EMBL/GenBank/DDBJ whole genome shotgun (WGS) entry which is preliminary data.</text>
</comment>
<dbReference type="EMBL" id="JAENIK010000012">
    <property type="protein sequence ID" value="MBK1817482.1"/>
    <property type="molecule type" value="Genomic_DNA"/>
</dbReference>
<dbReference type="Proteomes" id="UP000600139">
    <property type="component" value="Unassembled WGS sequence"/>
</dbReference>
<dbReference type="AlphaFoldDB" id="A0A934R5R1"/>
<dbReference type="RefSeq" id="WP_200352422.1">
    <property type="nucleotide sequence ID" value="NZ_BAABHZ010000001.1"/>
</dbReference>
<evidence type="ECO:0000313" key="3">
    <source>
        <dbReference type="Proteomes" id="UP000600139"/>
    </source>
</evidence>
<gene>
    <name evidence="2" type="ORF">JIN84_17815</name>
</gene>
<organism evidence="2 3">
    <name type="scientific">Luteolibacter yonseiensis</name>
    <dbReference type="NCBI Taxonomy" id="1144680"/>
    <lineage>
        <taxon>Bacteria</taxon>
        <taxon>Pseudomonadati</taxon>
        <taxon>Verrucomicrobiota</taxon>
        <taxon>Verrucomicrobiia</taxon>
        <taxon>Verrucomicrobiales</taxon>
        <taxon>Verrucomicrobiaceae</taxon>
        <taxon>Luteolibacter</taxon>
    </lineage>
</organism>
<protein>
    <submittedName>
        <fullName evidence="2">Uncharacterized protein</fullName>
    </submittedName>
</protein>
<keyword evidence="1" id="KW-0812">Transmembrane</keyword>
<keyword evidence="1" id="KW-0472">Membrane</keyword>
<accession>A0A934R5R1</accession>
<name>A0A934R5R1_9BACT</name>
<proteinExistence type="predicted"/>
<evidence type="ECO:0000313" key="2">
    <source>
        <dbReference type="EMBL" id="MBK1817482.1"/>
    </source>
</evidence>
<keyword evidence="1" id="KW-1133">Transmembrane helix</keyword>